<dbReference type="Pfam" id="PF19219">
    <property type="entry name" value="CoV_NSP15_N"/>
    <property type="match status" value="1"/>
</dbReference>
<dbReference type="GO" id="GO:0039520">
    <property type="term" value="P:symbiont-mediated activation of host autophagy"/>
    <property type="evidence" value="ECO:0007669"/>
    <property type="project" value="UniProtKB-KW"/>
</dbReference>
<feature type="domain" description="Peptidase C30" evidence="57">
    <location>
        <begin position="2486"/>
        <end position="2795"/>
    </location>
</feature>
<evidence type="ECO:0000313" key="76">
    <source>
        <dbReference type="EMBL" id="XDG24486.1"/>
    </source>
</evidence>
<dbReference type="EMBL" id="PP845476">
    <property type="protein sequence ID" value="XDG24486.1"/>
    <property type="molecule type" value="Genomic_RNA"/>
</dbReference>
<dbReference type="InterPro" id="IPR044371">
    <property type="entry name" value="Macro_X_NSP3-like"/>
</dbReference>
<evidence type="ECO:0000259" key="70">
    <source>
        <dbReference type="PROSITE" id="PS51958"/>
    </source>
</evidence>
<evidence type="ECO:0000256" key="17">
    <source>
        <dbReference type="ARBA" id="ARBA00022737"/>
    </source>
</evidence>
<dbReference type="Gene3D" id="1.10.150.420">
    <property type="entry name" value="Coronavirus nonstructural protein 4 C-terminus"/>
    <property type="match status" value="1"/>
</dbReference>
<dbReference type="Gene3D" id="1.10.8.370">
    <property type="entry name" value="nsp7 replicase"/>
    <property type="match status" value="1"/>
</dbReference>
<dbReference type="Pfam" id="PF19213">
    <property type="entry name" value="CoV_NSP6"/>
    <property type="match status" value="1"/>
</dbReference>
<dbReference type="InterPro" id="IPR014828">
    <property type="entry name" value="NSP7_CoV"/>
</dbReference>
<dbReference type="Pfam" id="PF16348">
    <property type="entry name" value="CoV_NSP4_C"/>
    <property type="match status" value="1"/>
</dbReference>
<dbReference type="SUPFAM" id="SSF144246">
    <property type="entry name" value="Coronavirus NSP10-like"/>
    <property type="match status" value="1"/>
</dbReference>
<dbReference type="InterPro" id="IPR038123">
    <property type="entry name" value="NSP4_C_sf_CoV"/>
</dbReference>
<dbReference type="GO" id="GO:0016829">
    <property type="term" value="F:lyase activity"/>
    <property type="evidence" value="ECO:0007669"/>
    <property type="project" value="UniProtKB-KW"/>
</dbReference>
<dbReference type="PANTHER" id="PTHR43788:SF8">
    <property type="entry name" value="DNA-BINDING PROTEIN SMUBP-2"/>
    <property type="match status" value="1"/>
</dbReference>
<dbReference type="PROSITE" id="PS51951">
    <property type="entry name" value="COV_NSP9_SSRNA_BD"/>
    <property type="match status" value="1"/>
</dbReference>
<feature type="domain" description="Nsp12 Interface" evidence="75">
    <location>
        <begin position="3872"/>
        <end position="3970"/>
    </location>
</feature>
<feature type="transmembrane region" description="Helical" evidence="54">
    <location>
        <begin position="1479"/>
        <end position="1500"/>
    </location>
</feature>
<evidence type="ECO:0000259" key="72">
    <source>
        <dbReference type="PROSITE" id="PS51961"/>
    </source>
</evidence>
<dbReference type="SMART" id="SM00506">
    <property type="entry name" value="A1pp"/>
    <property type="match status" value="1"/>
</dbReference>
<dbReference type="GO" id="GO:0044220">
    <property type="term" value="C:host cell perinuclear region of cytoplasm"/>
    <property type="evidence" value="ECO:0007669"/>
    <property type="project" value="UniProtKB-SubCell"/>
</dbReference>
<feature type="transmembrane region" description="Helical" evidence="54">
    <location>
        <begin position="2310"/>
        <end position="2329"/>
    </location>
</feature>
<dbReference type="InterPro" id="IPR041679">
    <property type="entry name" value="DNA2/NAM7-like_C"/>
</dbReference>
<sequence>MGSKQVDYTCLTIPPNPSKTLALFLTTVAAQEGKTFKTVDDVKTISKFTIRRGNVVPGILALDNHTTLSDFENLVGTQPVLRTLRELLKSSEWAETTESLWKKAMDLTWSKQLCRAIMLYGSVKLSSLASLVYYNKVLGIKQGPLSDLMRDIVLTEAVNGTLAQKLLHFTKVEVKQTDDYLTLTQKGELSDMFKAKLLLLSENRNGFYQYKDYVFWPAATAIKTENTMQLLYQQPLPVVEGNAIGIKNIKLAPTKTTMKTPVTGDVVRIGDINYIIQQDNPPYYLPLVDGGVAPQPLREIGTVFKTVKVIFHAPPSDILHNLITLQASARGAIIDFEKGVDVGENVKVYVGPSQPGDVVVHDDEDYIKCFQKDQVRTLYNTIKDGTMLQLYTLQGSVVDNVFPLFHKLLSWLTKISDLCGGALAALVASVTEQLLTIKVSIVMQLTNLQLIAKSTLELATNITQLSTILNPLFTAIKEHSKKLFNMFTLSITKDQLIFFDDDNVFVANVTSDTPVQGTVYSFSTDVVVNCTGDVYTSTCDYIKPTGKKEPINAVSTIYIKNGKNVVKMAYDGDYCYPQGADNSITPHAFKVGGLKPILIKQTSNRPKKAVTLNETTVEHGEETTYGSLNADKFTNPQGPVRKLPGLRLILDCQLYDEDTNTAINEEIHGCDDNWEPLYYEKDSTIEDIEQLVEDTLYTVLTEQRPDLGVDPVDFILFNAVTNNTATITDISSGNLTLQILPLEDENCSDSEDYSSGSEVEYEEDDPTYFDNGDDIGAYPIVPLTPVFTQSTPSSTLSDPKLRDAGDAQSESELLVDTVDCVEEEPFTPLKSYVSMDNLQCSTDDEETIPIVPGMENVIVDDETQYPQGDCEDIVCDTDEEYFSDSEQTLVGINQYLYNLPVEAIIDEQPTQVEFHIGDIRSLKGLRNAIIVNAANERLTNGGGIAKAISDLAGPEYQACCDKAAPISKPFLTNAYDLVFYGYAGILHVVPPRGNDPNVKQKLYEAYKSVFTKPSHYVIPVLGAGIFGCNPVDSLQALKKALPQNIGKVTIMSLDKEHKNIWDAINATIVTYTYDMDQLYTGALSKDQIRQLNLFDGTDYVSEAIAGVTYLAVSDKVATSAKELDLTMAQYYKYLDYCSLQWKVKKTNFTHLVVVRNNCFITAVLDFLQNTHVTFRQPLDGLYKQYLNGNVEQLVAWCYAITNQTPGDTGDAVAVLSALLKYNTDTIIATTECCGSKVDLDGMIFTTTLLDFKPTVHCVKCDTFTGLSDLQVPGIVVACSNAIKPEEYKTSLPTIRHNASGVGHWFAALNKGLDGSTLKGATIDVIYFKNQKPTPVEDVLLDNVVLTNRYQALAVEDIVQDTSEEPVKQEETKADVATTDVKVLDNPDSLDMLALWIEKPAYVMVKSFKLLGTVLFATGKVVQYTTKLITATYNFLKRSGLLSKTTDTITNFCLKVVKDNVKSFTTNINFKFLATVCYTYMYNILAAVLPFLMLIPVGSILKSSLLFFNYLRSYTSVCSIDIIPKYEEAKPYNLESFCSDKPYYCMPCLQGKDSIHFYKHLVVQYTTSIGYDINVTLWSLIVVLLYFKPLLFIVATSVVTFINSMEFYIPFYGTYSLTYTNTYITVIIINLMYKSFCFVKHLVSGCSKTGCSICAKKSVYTVLNVETVIQGRKFVSQVSTNGGTKFCEKHNFYCLNCDNPMDDGTFIPVEAVESLSKATNTHVKPTSVAYAMSRDITCNGDVFMANVTINGKNIVTCNKYTDVRTVDQLKKPDLLSNYPQDVVIACDFENVAAVNLAKQMAVVMSMVLRRFVLIIDQQHTKPVNSYEQVKNLLNEFFSFQDLTQTGDLIADVKNATNDQVSDTAICAAKFAVDNGLDLTMDNSNNTVPHYAFDFNSLPSEDKSTLMDFGIGSSVLKGTSYNIILPYNLLVKLSVKTIIKLKSAAMKNGVKLLVTPSTRVIRGTLSVIPFNVKTGGNKAYTTFLSLLKLFLLVSVVAFLASCFVTWLFTLTPPTTMSHVEASNFRVIRNGVIDSIRADDYCFSNKYVAFDSFISRPYINFPSCPVVIANVYVAGDSVPGIPGHLFHRDNIIMHAYDLHKYTLQHLFETPASTWNVPEIAGYTQYSAVQGSYKDSYALFTSKCTYLSYKGDRELYCYDNMTVQETLSFMGEVETVINKTVKLYSELKPHVRYMTDTVDGKIYDVIIPEQLWYVPYLVKFTTNLYCRIGECFKTNPGYCLSFTNKFVVNDGTQQPGVYCGDTLVQLLTNMFFGVVSATDIMKSSTALLLSTSLIIGIVFLVMLFQRIFKQYTSFVGVVVLNAFLNIIGLIILTTCKPLAYGFFGLYFYVTLTLTPITRSIIYVFMVVTLLPHVSNLLLLACFTVMLFYNIYKYVRVVKYTASGGFKTFLDASKATFVISNDKYVEMLNLAGSEYDTYLASYARYRYYSGTTDSAEYNKVCMAFLAKALDNFKTSGGSVLYTPPKLTVVQAGIKRLLSPSGSVEKCMVSVHYRGLTLNGIWLNNVIYCPRHILGKYQASFWQDAVKVADTRDFVINSQHSKIQFRPVGLRLNNAILQIVLPTEQNNPHTPDYEFVTAKPGSSMTIACTYDGIVSAIYHVIMQTNGLIYASFMNGACGSVGYTLKNGKLLLHYMHHLEFNNKTHGGTDLNGNFYGDYIDEEIAQSISKAATLTDNALAHIYAHLSTISTKPKWLSYQELSVEDFNEWAKNNDHTQFPSCDENYTYLDALAKSTGVSITRVLSTLVTLHTNWGSASVLGMSTFDLDFTPEMVYNQAPITLQGTKKSTIFTWLASVAFNFIVYMTALMYVIPNNVLYIVVPATLMTAVVTQLFIKHTTVYMLAYCLPMVVLCVYNTFTIWVPNTMFRQIVYYAYTCFYEPSIAQYMVYLSVFLVSINAVKSLIVVRSNMQALYALYNFIRSALFGYTATMLLDSGLVNATYIVWFVASMSPTGSLLATLNWYLADYIASSFQFDLLCKMFIYHTLGFVVCMRFGLYWWINKFTGIPVGTYKFVVSSEQLKYMMATRMNPPKNFVEVLMTNMKLLGVGGKRDIAISTVQNKTLDIKATAVIIAQLLEKVGVTNKTEMCKKITQLHNKVLASKTAEEAEPHLYALLVYLLPHFSSDNLDKYFDSLLQHKPVLQVVADAFIHLDSYKIYKDAQQAYDEAVERGAEASEIKKALKAVNIAKAEYDRDVASEKKLAKLADSALKSMYLAERSEDRKAKLTSGLTAMLYHMLRRVDSDKVKALFELAKSDVIPLHAITGSSTDGLKVIIGDQQTYEQYVTGNQVIFRGRTYVINTMYDLDNQILQEKPQSFPIVLECTKLNVLEKLHNMGWDTIDIKLQNNELYVRNVFCAQSTCTDAHDNQSTGKTFYVSQSGNKILVAVTSTNDNLRTVTVTKDDGSKVVLNLEQPMRFAHMVNGKQLNTYLYFVANIKTIYRGMIIGHISSTVSLQSSGTSVEYQENNSLLTYLAFAVNPREAYLAHIGNGGKPIQGAVRVIAPQGEGFAVTTKPQPNAMQHAYGGASICLYCRAHVTHPSMDGRCSYKGRFVHIDKDLEPTQFALTHEPCTACHRWVNHDCTCTNLQLGHSSNQTNSYLNRVKGSSDARLEPCTSDNRPDVVVRAFNIYNNATAGIFKSTKNNCTRFKSTRPGSIINKPVRTIETFFVTKQCTENVFRAEEQCYNMLPKSIVSTDDKFSCVAYHDFFKFDGVNNVVRRHLTKYTLLDLVYALRHLSTSLEIIQEILTTMCGTSEEWFVDGWYDPIENPTFYDEFHKLGSLINNCVVMANKFADTCKTIGLVGILTADNQDLGGQIYDFGDFIVTQPGNGCIEMDAYLSYIMPSMSMTHMLKCECLDDNGSYKDYSIYQYDFTDYKMELFNKYFRHWSQTYHPNCVDCVDDRCIVHCANFNILFAMCLPNTCFGNLCSQATVDGHPIVQTVGLHSKELGIVMNQDVNNHMSNINMPTLLRLVGDPTTMCSVADACLDLRTPCQTIASIASGATKQSVKPGHFNAHFYEHALESGILSEESGIDIRHFYYMQDGEAAIKDYSYYRYNTPTMVDIKQFLFVMEVADKYLSFYDGGCIPAETVVVNNLDKSAGYPFNKLGKARNYYDLTYAEQNAMFEYTKRNVLPTVTQMNLKYAISAKDRARTVAGVSIISTMTNRQYHQKLLKSISVARNQTIVIGTTKFYGGWDNMLRNLMANINNPKLAGWDYPKCDRSMPNLLRITSSLLLARKHACCTHSQRFYRLANECAQVLSEIVVSGNVMYVKPGGTSSGDATTAYANSVFNILQVVSANIARFMSTSAATHHDVDVMHLHRQIYDDIYRGNSNDSVAIQSFYEHLQKYFGLMILSDDGVACIDQDAAKQGMVADLDDFRDVLFYQNNVYMSDSKCWIETDMSKGPHEFCSQHTVLAEHDGEPCYYPYPDVSRILGACLFVNETEKTDPVQNLERYISLAIDAYPLTKVDNKKGKVFYVLLDYIRKLANELQEGIMDAFQTSTDTSYINNFVTENFYSDMYAKAPVLQATGSCVVCGSPTILRCGECIRRPLLCCVCCYNHVTRTDHKRVIAINNYICSVENCNEDNVEELFISGTAIYCRAHKPVLCIPIVANGTVFGIYRHTARGSDDIDLFNQLATSDYTTIEPYQLANKAPVPLMLFAAETIKAKEEAIKRSYATATVKEVYDSKLIKLSWEHNKKVPPITKNHIFTGYHFNKNGKTQVGDYILVKCDGDSYSYKATSTYKLQVGDALVLMSHVVTPLSAPPMLAQTNYTKPQQYASPSEAAFYATHFKSYDSIAKQKITTVLGPPGTGKSTFAIGLAKYFPNARICYTASSHAAIDALCEKAFKTLPREQCSRIVPTRTTVECFSDFVVNNTTAKYVFSTINALPDIKCDIVVVDEISMLTNYELSSVNARLSYNHIVYVGDPYQLPSPRTMLTSGQLQPVDYNVVTSIMVQAGADVMLNICFRCPAEIVYTVSKLVYDNKLLSAKPASKQCYKVIVNNGNNDICYEGCSAFNQIQLDFALAFVQHKRWTNSTFISPYNAMNVKASMAGFNTQTVDSSQGSEYDYVVFCVTTDSGHALNMARLNVALTRAKIGILVVFRNNDELYKQLEFEELDVRAVVYSTVGKSTQPQVQSLEDENRSSTRSGLSGTGLTSLFKRCAINYNGLPPQYALTWNDVGQDYKLQEPLAKIVGVEDETTISYKYLVSCLGMVMSTSIETYHSMFLTKQDSKKYVNSWIGFDVEAAHAIKPHTGTNLPLQLGFSTGHNFSVIPEGLWVTETGTCNDLVAAKIPPGVQFSHLKKDMKNGKPWTSIRPKLVQLIAETTMDSDFVTFVTWAHQLELATMRYFVKIGQEQKCDCGRRANFTTKEGTSYGCKIHYHGFDYVYNPFLVDVANWGYTGSLSSNHDPICHYHKNAHVASSDAEMTICVAINHLFDKVDWDLTFPITPENDALNKACRLVQSNYLDILLTTTKAKIVHDVGNPKGIKAVHKQGVNYKFYDMHPVSAKVQKLRYTSDYETHIQDGLSMFWNCNVDVYPSNALVCRYDTHKQKHLIGPNGSALYINKHAFLTPPMPVYATHKLRLAPIVYYSHTDCSTEQPIVITARDCITRCNNGSTICAKHVSEYNMFVQSVNLMAKHGFNVYVPKDINLYNCWLSFTNLQTLENLAYNCYYKNTNQHVNGSLDVIINNNTVSTVVDGKTVKLFENYTNLPVSVAFEHYTNRHTDTIPSISLLASLGITCTRNFTVWRENDTVFTNTINVSAYTDILPDKYTVLMDERYGTSYSEFCQYDNAVFLSPFLYKKAKPIVITSLTKNGVRVYDCTLYIYWRCNGEFQQITNTLYSQQRSVVNFKPLTKMEADFLSMTQDQFIQTYDLTNLGIEHILYGDTSKTILGGCHALISLVHSEFSSDFVTHLFNPVQNMIVTADNGSSKNVCSVVDLTIDNYIDIIRQAHSVYETKSKVFTVVIDNMPIKFTIWHDSQKVDTLYPLVQALTNGYQMPSVYKHVQVDRQPCDIKNYHEYVPKYPGVTKNVLKYRQLCQYINKVDKLAIPHNMTILHLGAASIQETAPGTTVLRQMFPEGTVIIDLDIRDFVSDANQVIVADYRTYMPPQHVDVIFSDLYSNEGESFFKNLVHIVKNRLAIGGSIFIKFTETSYSAELYELAGYFSDYNLFTTAVNATSSEVWLCCFNYLNECKTVINGEQLHSSYILWRNETILTPTYSTLADNNGLCFKLKATPCVTEKEYVKKPILKLLVAEGKLLVKPPSRCTTLF</sequence>
<evidence type="ECO:0000256" key="25">
    <source>
        <dbReference type="ARBA" id="ARBA00022833"/>
    </source>
</evidence>
<dbReference type="Gene3D" id="2.40.10.250">
    <property type="entry name" value="Replicase NSP9"/>
    <property type="match status" value="1"/>
</dbReference>
<dbReference type="InterPro" id="IPR027351">
    <property type="entry name" value="(+)RNA_virus_helicase_core_dom"/>
</dbReference>
<dbReference type="PROSITE" id="PS51961">
    <property type="entry name" value="AV_NSP11N_COV_NSP15M"/>
    <property type="match status" value="1"/>
</dbReference>
<dbReference type="CDD" id="cd21900">
    <property type="entry name" value="deltaCoV_Nsp9"/>
    <property type="match status" value="1"/>
</dbReference>
<feature type="active site" evidence="50">
    <location>
        <position position="5941"/>
    </location>
</feature>
<keyword evidence="18" id="KW-0547">Nucleotide-binding</keyword>
<dbReference type="PROSITE" id="PS51950">
    <property type="entry name" value="COV_NSP8"/>
    <property type="match status" value="1"/>
</dbReference>
<dbReference type="GO" id="GO:0006351">
    <property type="term" value="P:DNA-templated transcription"/>
    <property type="evidence" value="ECO:0007669"/>
    <property type="project" value="InterPro"/>
</dbReference>
<feature type="transmembrane region" description="Helical" evidence="54">
    <location>
        <begin position="1613"/>
        <end position="1632"/>
    </location>
</feature>
<dbReference type="PROSITE" id="PS51953">
    <property type="entry name" value="NIV_EXON"/>
    <property type="match status" value="1"/>
</dbReference>
<evidence type="ECO:0000256" key="12">
    <source>
        <dbReference type="ARBA" id="ARBA00022679"/>
    </source>
</evidence>
<dbReference type="InterPro" id="IPR042515">
    <property type="entry name" value="NSP15_N_CoV"/>
</dbReference>
<dbReference type="Pfam" id="PF19217">
    <property type="entry name" value="CoV_NSP4_N"/>
    <property type="match status" value="1"/>
</dbReference>
<evidence type="ECO:0000256" key="51">
    <source>
        <dbReference type="PROSITE-ProRule" id="PRU01336"/>
    </source>
</evidence>
<keyword evidence="11" id="KW-0645">Protease</keyword>
<dbReference type="InterPro" id="IPR043611">
    <property type="entry name" value="CoV_NSP3_C"/>
</dbReference>
<keyword evidence="34" id="KW-1015">Disulfide bond</keyword>
<dbReference type="InterPro" id="IPR036333">
    <property type="entry name" value="NSP10_sf_CoV"/>
</dbReference>
<evidence type="ECO:0000256" key="43">
    <source>
        <dbReference type="ARBA" id="ARBA00047995"/>
    </source>
</evidence>
<comment type="catalytic activity">
    <reaction evidence="44">
        <text>a 5'-end (N(7)-methyl 5'-triphosphoguanosine)-ribonucleoside in mRNA + S-adenosyl-L-methionine = a 5'-end (N(7)-methyl 5'-triphosphoguanosine)-(2'-O-methyl-ribonucleoside) in mRNA + S-adenosyl-L-homocysteine + H(+)</text>
        <dbReference type="Rhea" id="RHEA:67020"/>
        <dbReference type="Rhea" id="RHEA-COMP:17167"/>
        <dbReference type="Rhea" id="RHEA-COMP:17168"/>
        <dbReference type="ChEBI" id="CHEBI:15378"/>
        <dbReference type="ChEBI" id="CHEBI:57856"/>
        <dbReference type="ChEBI" id="CHEBI:59789"/>
        <dbReference type="ChEBI" id="CHEBI:156461"/>
        <dbReference type="ChEBI" id="CHEBI:167609"/>
        <dbReference type="EC" id="2.1.1.57"/>
    </reaction>
</comment>
<feature type="transmembrane region" description="Helical" evidence="54">
    <location>
        <begin position="2283"/>
        <end position="2304"/>
    </location>
</feature>
<evidence type="ECO:0000259" key="75">
    <source>
        <dbReference type="PROSITE" id="PS52000"/>
    </source>
</evidence>
<evidence type="ECO:0000259" key="61">
    <source>
        <dbReference type="PROSITE" id="PS51947"/>
    </source>
</evidence>
<feature type="transmembrane region" description="Helical" evidence="54">
    <location>
        <begin position="2369"/>
        <end position="2387"/>
    </location>
</feature>
<dbReference type="CDD" id="cd21590">
    <property type="entry name" value="deltaCoV_RdRp"/>
    <property type="match status" value="1"/>
</dbReference>
<feature type="domain" description="N7-MTase" evidence="68">
    <location>
        <begin position="5454"/>
        <end position="5671"/>
    </location>
</feature>
<dbReference type="PROSITE" id="PS50507">
    <property type="entry name" value="RDRP_SSRNA_POS"/>
    <property type="match status" value="1"/>
</dbReference>
<evidence type="ECO:0000259" key="73">
    <source>
        <dbReference type="PROSITE" id="PS51992"/>
    </source>
</evidence>
<feature type="domain" description="Nsp15 N-terminal oligomerization" evidence="71">
    <location>
        <begin position="5672"/>
        <end position="5732"/>
    </location>
</feature>
<dbReference type="InterPro" id="IPR044354">
    <property type="entry name" value="RdRp_deltaCoV"/>
</dbReference>
<keyword evidence="30" id="KW-0693">Viral RNA replication</keyword>
<dbReference type="Pfam" id="PF01661">
    <property type="entry name" value="Macro"/>
    <property type="match status" value="1"/>
</dbReference>
<keyword evidence="25 51" id="KW-0862">Zinc</keyword>
<evidence type="ECO:0000256" key="42">
    <source>
        <dbReference type="ARBA" id="ARBA00047984"/>
    </source>
</evidence>
<keyword evidence="29 47" id="KW-0694">RNA-binding</keyword>
<evidence type="ECO:0000256" key="21">
    <source>
        <dbReference type="ARBA" id="ARBA00022771"/>
    </source>
</evidence>
<dbReference type="InterPro" id="IPR046441">
    <property type="entry name" value="RdRp_CoV"/>
</dbReference>
<comment type="caution">
    <text evidence="51">Lacks conserved residue(s) required for the propagation of feature annotation.</text>
</comment>
<dbReference type="InterPro" id="IPR046438">
    <property type="entry name" value="NIV_2_O_MTASE"/>
</dbReference>
<dbReference type="Pfam" id="PF08716">
    <property type="entry name" value="CoV_NSP7"/>
    <property type="match status" value="1"/>
</dbReference>
<feature type="active site" evidence="48">
    <location>
        <position position="5432"/>
    </location>
</feature>
<keyword evidence="12 49" id="KW-0808">Transferase</keyword>
<dbReference type="InterPro" id="IPR043178">
    <property type="entry name" value="PLpro_thumb_sf_CoV"/>
</dbReference>
<dbReference type="GO" id="GO:0075523">
    <property type="term" value="P:viral translational frameshifting"/>
    <property type="evidence" value="ECO:0007669"/>
    <property type="project" value="UniProtKB-KW"/>
</dbReference>
<evidence type="ECO:0000256" key="9">
    <source>
        <dbReference type="ARBA" id="ARBA00022581"/>
    </source>
</evidence>
<feature type="domain" description="AV-Nsp11N/CoV-Nsp15M" evidence="72">
    <location>
        <begin position="5733"/>
        <end position="5844"/>
    </location>
</feature>
<evidence type="ECO:0000256" key="49">
    <source>
        <dbReference type="PROSITE-ProRule" id="PRU01299"/>
    </source>
</evidence>
<dbReference type="GO" id="GO:0043139">
    <property type="term" value="F:5'-3' DNA helicase activity"/>
    <property type="evidence" value="ECO:0007669"/>
    <property type="project" value="TreeGrafter"/>
</dbReference>
<feature type="domain" description="NendoU" evidence="70">
    <location>
        <begin position="5861"/>
        <end position="5997"/>
    </location>
</feature>
<keyword evidence="9" id="KW-0945">Host-virus interaction</keyword>
<keyword evidence="31 54" id="KW-1133">Transmembrane helix</keyword>
<evidence type="ECO:0000256" key="23">
    <source>
        <dbReference type="ARBA" id="ARBA00022806"/>
    </source>
</evidence>
<dbReference type="Pfam" id="PF00680">
    <property type="entry name" value="RdRP_1"/>
    <property type="match status" value="1"/>
</dbReference>
<proteinExistence type="inferred from homology"/>
<evidence type="ECO:0000256" key="1">
    <source>
        <dbReference type="ARBA" id="ARBA00000707"/>
    </source>
</evidence>
<dbReference type="SUPFAM" id="SSF140367">
    <property type="entry name" value="Coronavirus NSP7-like"/>
    <property type="match status" value="1"/>
</dbReference>
<dbReference type="GO" id="GO:0008242">
    <property type="term" value="F:omega peptidase activity"/>
    <property type="evidence" value="ECO:0007669"/>
    <property type="project" value="InterPro"/>
</dbReference>
<evidence type="ECO:0000259" key="71">
    <source>
        <dbReference type="PROSITE" id="PS51960"/>
    </source>
</evidence>
<dbReference type="CDD" id="cd21169">
    <property type="entry name" value="M_dcv_Nsp15-like"/>
    <property type="match status" value="1"/>
</dbReference>
<dbReference type="GO" id="GO:0004483">
    <property type="term" value="F:methyltransferase cap1 activity"/>
    <property type="evidence" value="ECO:0007669"/>
    <property type="project" value="UniProtKB-EC"/>
</dbReference>
<feature type="active site" evidence="48">
    <location>
        <position position="5427"/>
    </location>
</feature>
<dbReference type="Pfam" id="PF06478">
    <property type="entry name" value="CoV_RPol_N"/>
    <property type="match status" value="1"/>
</dbReference>
<keyword evidence="19" id="KW-0688">Ribosomal frameshifting</keyword>
<evidence type="ECO:0000256" key="13">
    <source>
        <dbReference type="ARBA" id="ARBA00022692"/>
    </source>
</evidence>
<keyword evidence="32" id="KW-1072">Activation of host autophagy by virus</keyword>
<evidence type="ECO:0000256" key="38">
    <source>
        <dbReference type="ARBA" id="ARBA00043918"/>
    </source>
</evidence>
<dbReference type="Pfam" id="PF20632">
    <property type="entry name" value="CoV_NSP13_ZBD"/>
    <property type="match status" value="1"/>
</dbReference>
<evidence type="ECO:0000256" key="6">
    <source>
        <dbReference type="ARBA" id="ARBA00004452"/>
    </source>
</evidence>
<evidence type="ECO:0000256" key="29">
    <source>
        <dbReference type="ARBA" id="ARBA00022884"/>
    </source>
</evidence>
<dbReference type="GO" id="GO:0039694">
    <property type="term" value="P:viral RNA genome replication"/>
    <property type="evidence" value="ECO:0007669"/>
    <property type="project" value="InterPro"/>
</dbReference>
<dbReference type="InterPro" id="IPR027417">
    <property type="entry name" value="P-loop_NTPase"/>
</dbReference>
<dbReference type="Pfam" id="PF09401">
    <property type="entry name" value="CoV_NSP10"/>
    <property type="match status" value="1"/>
</dbReference>
<evidence type="ECO:0000256" key="50">
    <source>
        <dbReference type="PROSITE-ProRule" id="PRU01303"/>
    </source>
</evidence>
<keyword evidence="28" id="KW-1043">Host membrane</keyword>
<keyword evidence="22 50" id="KW-0378">Hydrolase</keyword>
<comment type="catalytic activity">
    <reaction evidence="37">
        <text>uridylyl-uridylyl-ribonucleotide-RNA = a 3'-end uridylyl-2',3'-cyclophospho-uridine-RNA + a 5'-end dephospho-ribonucleoside-RNA</text>
        <dbReference type="Rhea" id="RHEA:67732"/>
        <dbReference type="Rhea" id="RHEA-COMP:13936"/>
        <dbReference type="Rhea" id="RHEA-COMP:17334"/>
        <dbReference type="Rhea" id="RHEA-COMP:17335"/>
        <dbReference type="ChEBI" id="CHEBI:138284"/>
        <dbReference type="ChEBI" id="CHEBI:173079"/>
        <dbReference type="ChEBI" id="CHEBI:173080"/>
    </reaction>
</comment>
<evidence type="ECO:0000256" key="5">
    <source>
        <dbReference type="ARBA" id="ARBA00004407"/>
    </source>
</evidence>
<evidence type="ECO:0000256" key="52">
    <source>
        <dbReference type="PROSITE-ProRule" id="PRU01344"/>
    </source>
</evidence>
<feature type="active site" evidence="50">
    <location>
        <position position="5906"/>
    </location>
</feature>
<keyword evidence="33 54" id="KW-0472">Membrane</keyword>
<comment type="catalytic activity">
    <reaction evidence="1">
        <text>Thiol-dependent hydrolysis of ester, thioester, amide, peptide and isopeptide bonds formed by the C-terminal Gly of ubiquitin (a 76-residue protein attached to proteins as an intracellular targeting signal).</text>
        <dbReference type="EC" id="3.4.19.12"/>
    </reaction>
</comment>
<dbReference type="PROSITE" id="PS51657">
    <property type="entry name" value="PSRV_HELICASE"/>
    <property type="match status" value="1"/>
</dbReference>
<dbReference type="Pfam" id="PF20633">
    <property type="entry name" value="CoV_NSP13_stalk"/>
    <property type="match status" value="1"/>
</dbReference>
<evidence type="ECO:0000259" key="56">
    <source>
        <dbReference type="PROSITE" id="PS51154"/>
    </source>
</evidence>
<dbReference type="SUPFAM" id="SSF53335">
    <property type="entry name" value="S-adenosyl-L-methionine-dependent methyltransferases"/>
    <property type="match status" value="1"/>
</dbReference>
<comment type="function">
    <text evidence="38">RNA-directed RNA polymerase that catalyzes the transcription of viral genomic and subgenomic RNAs. Acts in complex with nsp7 and nsp8 to transcribe both the minus and positive strands of genomic RNA. The kinase-like NiRAN domain of NSP12 attaches one or more nucleotides to the amino terminus of NSP9, forming a covalent RNA-protein intermediate that serves as transcription/replication primer. Subgenomic RNAs (sgRNAs) are formed by discontinuous transcription: The polymerase has the ability to pause at transcription-regulating sequences (TRS) and jump to the leader TRS, resulting in a major deletion. This creates a series of subgenomic RNAs that are replicated, transcribed and translated. In addition, Nsp12 is a subunit of the viral RNA capping enzyme that catalyzes the RNA guanylyltransferase reaction for genomic and sub-genomic RNAs. Subsequently, the NiRAN domain transfers RNA to GDP, and forms the core cap structure GpppA-RNA.</text>
</comment>
<dbReference type="GO" id="GO:0044172">
    <property type="term" value="C:host cell endoplasmic reticulum-Golgi intermediate compartment"/>
    <property type="evidence" value="ECO:0007669"/>
    <property type="project" value="UniProtKB-SubCell"/>
</dbReference>
<evidence type="ECO:0000256" key="4">
    <source>
        <dbReference type="ARBA" id="ARBA00004301"/>
    </source>
</evidence>
<dbReference type="InterPro" id="IPR049894">
    <property type="entry name" value="COV_NSP3_3ECTO"/>
</dbReference>
<evidence type="ECO:0000259" key="66">
    <source>
        <dbReference type="PROSITE" id="PS51952"/>
    </source>
</evidence>
<evidence type="ECO:0000256" key="37">
    <source>
        <dbReference type="ARBA" id="ARBA00024600"/>
    </source>
</evidence>
<evidence type="ECO:0000256" key="30">
    <source>
        <dbReference type="ARBA" id="ARBA00022953"/>
    </source>
</evidence>
<evidence type="ECO:0000259" key="62">
    <source>
        <dbReference type="PROSITE" id="PS51948"/>
    </source>
</evidence>
<evidence type="ECO:0000256" key="8">
    <source>
        <dbReference type="ARBA" id="ARBA00022484"/>
    </source>
</evidence>
<dbReference type="CDD" id="cd21734">
    <property type="entry name" value="deltaCoV_PLPro"/>
    <property type="match status" value="1"/>
</dbReference>
<evidence type="ECO:0000256" key="2">
    <source>
        <dbReference type="ARBA" id="ARBA00001936"/>
    </source>
</evidence>
<dbReference type="Pfam" id="PF06471">
    <property type="entry name" value="CoV_ExoN"/>
    <property type="match status" value="1"/>
</dbReference>
<evidence type="ECO:0000256" key="45">
    <source>
        <dbReference type="PROSITE-ProRule" id="PRU00986"/>
    </source>
</evidence>
<dbReference type="GO" id="GO:0005524">
    <property type="term" value="F:ATP binding"/>
    <property type="evidence" value="ECO:0007669"/>
    <property type="project" value="UniProtKB-KW"/>
</dbReference>
<dbReference type="PROSITE" id="PS51948">
    <property type="entry name" value="COV_NSP12_RDRP"/>
    <property type="match status" value="1"/>
</dbReference>
<dbReference type="Pfam" id="PF08715">
    <property type="entry name" value="CoV_peptidase"/>
    <property type="match status" value="1"/>
</dbReference>
<dbReference type="InterPro" id="IPR008740">
    <property type="entry name" value="Peptidase_C30_CoV"/>
</dbReference>
<dbReference type="InterPro" id="IPR014822">
    <property type="entry name" value="NSP9_CoV"/>
</dbReference>
<dbReference type="InterPro" id="IPR001205">
    <property type="entry name" value="RNA-dir_pol_C"/>
</dbReference>
<evidence type="ECO:0000256" key="34">
    <source>
        <dbReference type="ARBA" id="ARBA00023157"/>
    </source>
</evidence>
<feature type="domain" description="RdRp Nsp8 cofactor" evidence="64">
    <location>
        <begin position="3154"/>
        <end position="3355"/>
    </location>
</feature>
<comment type="similarity">
    <text evidence="7 46">Belongs to the coronaviruses polyprotein 1ab family.</text>
</comment>
<keyword evidence="24" id="KW-0788">Thiol protease</keyword>
<dbReference type="InterPro" id="IPR047570">
    <property type="entry name" value="NSP12_IF_CoV"/>
</dbReference>
<evidence type="ECO:0000256" key="39">
    <source>
        <dbReference type="ARBA" id="ARBA00043928"/>
    </source>
</evidence>
<feature type="domain" description="Nsp12 RNA-dependent RNA polymerase" evidence="62">
    <location>
        <begin position="3971"/>
        <end position="4535"/>
    </location>
</feature>
<feature type="region of interest" description="Disordered" evidence="53">
    <location>
        <begin position="789"/>
        <end position="809"/>
    </location>
</feature>
<dbReference type="CDD" id="cd21903">
    <property type="entry name" value="deltaCoV_Nsp10"/>
    <property type="match status" value="1"/>
</dbReference>
<dbReference type="CDD" id="cd21557">
    <property type="entry name" value="Macro_X_Nsp3-like"/>
    <property type="match status" value="1"/>
</dbReference>
<dbReference type="Pfam" id="PF19216">
    <property type="entry name" value="CoV_NSP15_M"/>
    <property type="match status" value="1"/>
</dbReference>
<dbReference type="Gene3D" id="2.40.10.10">
    <property type="entry name" value="Trypsin-like serine proteases"/>
    <property type="match status" value="2"/>
</dbReference>
<dbReference type="InterPro" id="IPR036499">
    <property type="entry name" value="NSP9_sf_CoV"/>
</dbReference>
<dbReference type="PROSITE" id="PS51947">
    <property type="entry name" value="NIRAN"/>
    <property type="match status" value="1"/>
</dbReference>
<feature type="domain" description="3Ecto" evidence="74">
    <location>
        <begin position="1501"/>
        <end position="1571"/>
    </location>
</feature>
<dbReference type="GO" id="GO:0004197">
    <property type="term" value="F:cysteine-type endopeptidase activity"/>
    <property type="evidence" value="ECO:0007669"/>
    <property type="project" value="InterPro"/>
</dbReference>
<evidence type="ECO:0000256" key="47">
    <source>
        <dbReference type="PROSITE-ProRule" id="PRU01296"/>
    </source>
</evidence>
<feature type="region of interest" description="Y4" evidence="51">
    <location>
        <begin position="1875"/>
        <end position="1973"/>
    </location>
</feature>
<feature type="active site" evidence="48">
    <location>
        <position position="5253"/>
    </location>
</feature>
<keyword evidence="35" id="KW-1035">Host cytoplasm</keyword>
<evidence type="ECO:0000256" key="22">
    <source>
        <dbReference type="ARBA" id="ARBA00022801"/>
    </source>
</evidence>
<keyword evidence="36" id="KW-0456">Lyase</keyword>
<evidence type="ECO:0000259" key="55">
    <source>
        <dbReference type="PROSITE" id="PS50507"/>
    </source>
</evidence>
<evidence type="ECO:0000256" key="40">
    <source>
        <dbReference type="ARBA" id="ARBA00044624"/>
    </source>
</evidence>
<dbReference type="PROSITE" id="PS51946">
    <property type="entry name" value="COV_NSP4C"/>
    <property type="match status" value="1"/>
</dbReference>
<evidence type="ECO:0000256" key="46">
    <source>
        <dbReference type="PROSITE-ProRule" id="PRU01294"/>
    </source>
</evidence>
<dbReference type="Pfam" id="PF06460">
    <property type="entry name" value="CoV_Methyltr_2"/>
    <property type="match status" value="1"/>
</dbReference>
<evidence type="ECO:0000256" key="31">
    <source>
        <dbReference type="ARBA" id="ARBA00022989"/>
    </source>
</evidence>
<dbReference type="Gene3D" id="3.40.220.10">
    <property type="entry name" value="Leucine Aminopeptidase, subunit E, domain 1"/>
    <property type="match status" value="1"/>
</dbReference>
<dbReference type="SUPFAM" id="SSF52540">
    <property type="entry name" value="P-loop containing nucleoside triphosphate hydrolases"/>
    <property type="match status" value="1"/>
</dbReference>
<comment type="function">
    <text evidence="39">Forms a primer, NSP9-pU, which is utilized by the polymerase for the initiation of RNA chains. Interacts with ribosome signal recognition particle RNA (SRP). Together with NSP8, suppress protein integration into the cell membrane, thereby disrupting host immune defenses.</text>
</comment>
<feature type="transmembrane region" description="Helical" evidence="54">
    <location>
        <begin position="2801"/>
        <end position="2821"/>
    </location>
</feature>
<evidence type="ECO:0000256" key="24">
    <source>
        <dbReference type="ARBA" id="ARBA00022807"/>
    </source>
</evidence>
<feature type="transmembrane region" description="Helical" evidence="54">
    <location>
        <begin position="1576"/>
        <end position="1601"/>
    </location>
</feature>
<dbReference type="GO" id="GO:0003723">
    <property type="term" value="F:RNA binding"/>
    <property type="evidence" value="ECO:0007669"/>
    <property type="project" value="UniProtKB-KW"/>
</dbReference>
<comment type="subcellular location">
    <subcellularLocation>
        <location evidence="5">Host cytoplasm</location>
        <location evidence="5">Host perinuclear region</location>
    </subcellularLocation>
    <subcellularLocation>
        <location evidence="6">Host endoplasmic reticulum-Golgi intermediate compartment</location>
    </subcellularLocation>
    <subcellularLocation>
        <location evidence="4">Host membrane</location>
        <topology evidence="4">Multi-pass membrane protein</topology>
    </subcellularLocation>
</comment>
<evidence type="ECO:0000256" key="20">
    <source>
        <dbReference type="ARBA" id="ARBA00022759"/>
    </source>
</evidence>
<dbReference type="GO" id="GO:0004484">
    <property type="term" value="F:mRNA guanylyltransferase activity"/>
    <property type="evidence" value="ECO:0007669"/>
    <property type="project" value="UniProtKB-EC"/>
</dbReference>
<evidence type="ECO:0000256" key="33">
    <source>
        <dbReference type="ARBA" id="ARBA00023136"/>
    </source>
</evidence>
<comment type="function">
    <text evidence="3">The replicase polyprotein of coronaviruses is a multifunctional protein: it contains the activities necessary for the transcription of negative stranded RNA, leader RNA, subgenomic mRNAs and progeny virion RNA as well as proteinases responsible for the cleavage of the polyprotein into functional products.</text>
</comment>
<feature type="domain" description="NiRAN" evidence="61">
    <location>
        <begin position="3608"/>
        <end position="3870"/>
    </location>
</feature>
<dbReference type="GO" id="GO:0008270">
    <property type="term" value="F:zinc ion binding"/>
    <property type="evidence" value="ECO:0007669"/>
    <property type="project" value="UniProtKB-UniRule"/>
</dbReference>
<feature type="domain" description="CV ZBD" evidence="58">
    <location>
        <begin position="4536"/>
        <end position="4648"/>
    </location>
</feature>
<dbReference type="PROSITE" id="PS51958">
    <property type="entry name" value="NENDOU"/>
    <property type="match status" value="1"/>
</dbReference>
<evidence type="ECO:0000259" key="74">
    <source>
        <dbReference type="PROSITE" id="PS51993"/>
    </source>
</evidence>
<feature type="active site" evidence="48">
    <location>
        <position position="5251"/>
    </location>
</feature>
<feature type="transmembrane region" description="Helical" evidence="54">
    <location>
        <begin position="2953"/>
        <end position="2975"/>
    </location>
</feature>
<dbReference type="GO" id="GO:0019082">
    <property type="term" value="P:viral protein processing"/>
    <property type="evidence" value="ECO:0007669"/>
    <property type="project" value="InterPro"/>
</dbReference>
<comment type="cofactor">
    <cofactor evidence="2">
        <name>Mn(2+)</name>
        <dbReference type="ChEBI" id="CHEBI:29035"/>
    </cofactor>
</comment>
<dbReference type="PROSITE" id="PS51993">
    <property type="entry name" value="COV_3ECTO"/>
    <property type="match status" value="1"/>
</dbReference>
<feature type="active site" evidence="50">
    <location>
        <position position="5891"/>
    </location>
</feature>
<dbReference type="InterPro" id="IPR046440">
    <property type="entry name" value="AV_NSP11N_COV_NSP15M"/>
</dbReference>
<evidence type="ECO:0000256" key="16">
    <source>
        <dbReference type="ARBA" id="ARBA00022723"/>
    </source>
</evidence>
<dbReference type="InterPro" id="IPR043477">
    <property type="entry name" value="Peptidase_C30_dom3_CoV"/>
</dbReference>
<evidence type="ECO:0000256" key="36">
    <source>
        <dbReference type="ARBA" id="ARBA00023239"/>
    </source>
</evidence>
<evidence type="ECO:0000259" key="65">
    <source>
        <dbReference type="PROSITE" id="PS51951"/>
    </source>
</evidence>
<dbReference type="InterPro" id="IPR002589">
    <property type="entry name" value="Macro_dom"/>
</dbReference>
<dbReference type="InterPro" id="IPR037230">
    <property type="entry name" value="NSP8_sf_CoV"/>
</dbReference>
<dbReference type="InterPro" id="IPR044317">
    <property type="entry name" value="NSP14_deltaCoV"/>
</dbReference>
<dbReference type="InterPro" id="IPR043606">
    <property type="entry name" value="CoV_NSP15_N"/>
</dbReference>
<dbReference type="CDD" id="cd21689">
    <property type="entry name" value="stalk_CoV_Nsp13-like"/>
    <property type="match status" value="1"/>
</dbReference>
<dbReference type="InterPro" id="IPR043612">
    <property type="entry name" value="CoV_NSP4_N"/>
</dbReference>
<feature type="domain" description="Nsp9 ssRNA-binding" evidence="65">
    <location>
        <begin position="3356"/>
        <end position="3465"/>
    </location>
</feature>
<evidence type="ECO:0000256" key="11">
    <source>
        <dbReference type="ARBA" id="ARBA00022670"/>
    </source>
</evidence>
<evidence type="ECO:0000256" key="41">
    <source>
        <dbReference type="ARBA" id="ARBA00046192"/>
    </source>
</evidence>
<dbReference type="Pfam" id="PF08710">
    <property type="entry name" value="CoV_NSP9"/>
    <property type="match status" value="1"/>
</dbReference>
<dbReference type="InterPro" id="IPR044343">
    <property type="entry name" value="NSP13_1B_dom_CoV"/>
</dbReference>
<feature type="region of interest" description="CoV-Y" evidence="51">
    <location>
        <begin position="1727"/>
        <end position="1973"/>
    </location>
</feature>
<dbReference type="InterPro" id="IPR009469">
    <property type="entry name" value="RdRp_N_CoV"/>
</dbReference>
<feature type="domain" description="Nsp4C" evidence="60">
    <location>
        <begin position="2394"/>
        <end position="2489"/>
    </location>
</feature>
<dbReference type="InterPro" id="IPR043608">
    <property type="entry name" value="CoV_NSP15_M"/>
</dbReference>
<dbReference type="InterPro" id="IPR044401">
    <property type="entry name" value="NSP15_NendoU_CoV"/>
</dbReference>
<dbReference type="InterPro" id="IPR013016">
    <property type="entry name" value="Peptidase_C16_CoV"/>
</dbReference>
<evidence type="ECO:0000256" key="18">
    <source>
        <dbReference type="ARBA" id="ARBA00022741"/>
    </source>
</evidence>
<evidence type="ECO:0000259" key="59">
    <source>
        <dbReference type="PROSITE" id="PS51657"/>
    </source>
</evidence>
<dbReference type="InterPro" id="IPR048672">
    <property type="entry name" value="NSP13_ZBD_CoV"/>
</dbReference>
<dbReference type="PROSITE" id="PS51960">
    <property type="entry name" value="COV_NSP15_NTD"/>
    <property type="match status" value="1"/>
</dbReference>
<reference evidence="76" key="1">
    <citation type="submission" date="2024-05" db="EMBL/GenBank/DDBJ databases">
        <title>Avian Migration-Mediated Cross-Species Transmission and Recombination Shaping the Diversity of Gammacoronaviruses and Deltacoronaviruses.</title>
        <authorList>
            <person name="Han Y."/>
            <person name="Xu P."/>
            <person name="Xu Y."/>
            <person name="Wang Y."/>
            <person name="Hu J."/>
            <person name="Ma M."/>
            <person name="Li Z."/>
            <person name="Bo S."/>
            <person name="Zhao C."/>
            <person name="Ji L."/>
            <person name="Yuan Y."/>
            <person name="Zhao W."/>
            <person name="Wang J."/>
            <person name="Jin Q."/>
            <person name="Wu Z."/>
            <person name="He G."/>
        </authorList>
    </citation>
    <scope>NUCLEOTIDE SEQUENCE</scope>
    <source>
        <strain evidence="76">AvNn-DeltaCoV/SH22-SH300</strain>
    </source>
</reference>
<evidence type="ECO:0000256" key="3">
    <source>
        <dbReference type="ARBA" id="ARBA00003368"/>
    </source>
</evidence>
<dbReference type="GO" id="GO:0000175">
    <property type="term" value="F:3'-5'-RNA exonuclease activity"/>
    <property type="evidence" value="ECO:0007669"/>
    <property type="project" value="InterPro"/>
</dbReference>
<feature type="binding site" evidence="49">
    <location>
        <begin position="5489"/>
        <end position="5495"/>
    </location>
    <ligand>
        <name>S-adenosyl-L-methionine</name>
        <dbReference type="ChEBI" id="CHEBI:59789"/>
    </ligand>
</feature>
<dbReference type="CDD" id="cd21401">
    <property type="entry name" value="ZBD_cv_Nsp13-like"/>
    <property type="match status" value="1"/>
</dbReference>
<keyword evidence="13 54" id="KW-0812">Transmembrane</keyword>
<feature type="transmembrane region" description="Helical" evidence="54">
    <location>
        <begin position="2987"/>
        <end position="3011"/>
    </location>
</feature>
<dbReference type="Gene3D" id="1.10.8.1190">
    <property type="match status" value="1"/>
</dbReference>
<dbReference type="Gene3D" id="3.40.50.300">
    <property type="entry name" value="P-loop containing nucleotide triphosphate hydrolases"/>
    <property type="match status" value="2"/>
</dbReference>
<feature type="transmembrane region" description="Helical" evidence="54">
    <location>
        <begin position="2923"/>
        <end position="2941"/>
    </location>
</feature>
<dbReference type="SUPFAM" id="SSF142877">
    <property type="entry name" value="EndoU-like"/>
    <property type="match status" value="1"/>
</dbReference>
<dbReference type="Pfam" id="PF19218">
    <property type="entry name" value="CoV_NSP3_C"/>
    <property type="match status" value="1"/>
</dbReference>
<evidence type="ECO:0000259" key="69">
    <source>
        <dbReference type="PROSITE" id="PS51955"/>
    </source>
</evidence>
<keyword evidence="21 45" id="KW-0863">Zinc-finger</keyword>
<dbReference type="InterPro" id="IPR029063">
    <property type="entry name" value="SAM-dependent_MTases_sf"/>
</dbReference>
<dbReference type="PROSITE" id="PS51952">
    <property type="entry name" value="COV_EXON_MTASE_COACT"/>
    <property type="match status" value="1"/>
</dbReference>
<dbReference type="SUPFAM" id="SSF50494">
    <property type="entry name" value="Trypsin-like serine proteases"/>
    <property type="match status" value="1"/>
</dbReference>
<evidence type="ECO:0000256" key="26">
    <source>
        <dbReference type="ARBA" id="ARBA00022839"/>
    </source>
</evidence>
<evidence type="ECO:0000256" key="19">
    <source>
        <dbReference type="ARBA" id="ARBA00022758"/>
    </source>
</evidence>
<dbReference type="Gene3D" id="6.10.140.2090">
    <property type="match status" value="1"/>
</dbReference>
<evidence type="ECO:0000259" key="64">
    <source>
        <dbReference type="PROSITE" id="PS51950"/>
    </source>
</evidence>
<comment type="catalytic activity">
    <reaction evidence="40">
        <text>a 5'-end diphospho-ribonucleoside in mRNA + GTP + H(+) = a 5'-end (5'-triphosphoguanosine)-ribonucleoside in mRNA + diphosphate</text>
        <dbReference type="Rhea" id="RHEA:67012"/>
        <dbReference type="Rhea" id="RHEA-COMP:17165"/>
        <dbReference type="Rhea" id="RHEA-COMP:17166"/>
        <dbReference type="ChEBI" id="CHEBI:15378"/>
        <dbReference type="ChEBI" id="CHEBI:33019"/>
        <dbReference type="ChEBI" id="CHEBI:37565"/>
        <dbReference type="ChEBI" id="CHEBI:167616"/>
        <dbReference type="ChEBI" id="CHEBI:167617"/>
        <dbReference type="EC" id="2.7.7.50"/>
    </reaction>
    <physiologicalReaction direction="left-to-right" evidence="40">
        <dbReference type="Rhea" id="RHEA:67013"/>
    </physiologicalReaction>
</comment>
<comment type="catalytic activity">
    <reaction evidence="42">
        <text>ATP + H2O = ADP + phosphate + H(+)</text>
        <dbReference type="Rhea" id="RHEA:13065"/>
        <dbReference type="ChEBI" id="CHEBI:15377"/>
        <dbReference type="ChEBI" id="CHEBI:15378"/>
        <dbReference type="ChEBI" id="CHEBI:30616"/>
        <dbReference type="ChEBI" id="CHEBI:43474"/>
        <dbReference type="ChEBI" id="CHEBI:456216"/>
        <dbReference type="EC" id="3.6.4.13"/>
    </reaction>
</comment>
<dbReference type="PROSITE" id="PS51954">
    <property type="entry name" value="COV_N7_MTASE"/>
    <property type="match status" value="1"/>
</dbReference>
<feature type="transmembrane region" description="Helical" evidence="54">
    <location>
        <begin position="2853"/>
        <end position="2874"/>
    </location>
</feature>
<dbReference type="InterPro" id="IPR044324">
    <property type="entry name" value="NSP15_M_deltaCoV"/>
</dbReference>
<dbReference type="GO" id="GO:0004519">
    <property type="term" value="F:endonuclease activity"/>
    <property type="evidence" value="ECO:0007669"/>
    <property type="project" value="UniProtKB-UniRule"/>
</dbReference>
<feature type="region of interest" description="ZF1" evidence="51">
    <location>
        <begin position="1640"/>
        <end position="1653"/>
    </location>
</feature>
<evidence type="ECO:0000256" key="7">
    <source>
        <dbReference type="ARBA" id="ARBA00008087"/>
    </source>
</evidence>
<dbReference type="InterPro" id="IPR043174">
    <property type="entry name" value="NSP15_middle_sf"/>
</dbReference>
<dbReference type="Gene3D" id="3.40.50.150">
    <property type="entry name" value="Vaccinia Virus protein VP39"/>
    <property type="match status" value="1"/>
</dbReference>
<dbReference type="Gene3D" id="3.40.50.11580">
    <property type="match status" value="1"/>
</dbReference>
<feature type="domain" description="ExoN/MTase coactivator" evidence="66">
    <location>
        <begin position="3467"/>
        <end position="3604"/>
    </location>
</feature>
<dbReference type="SUPFAM" id="SSF52949">
    <property type="entry name" value="Macro domain-like"/>
    <property type="match status" value="1"/>
</dbReference>
<evidence type="ECO:0000259" key="58">
    <source>
        <dbReference type="PROSITE" id="PS51653"/>
    </source>
</evidence>
<dbReference type="InterPro" id="IPR050534">
    <property type="entry name" value="Coronavir_polyprotein_1ab"/>
</dbReference>
<dbReference type="CDD" id="cd21172">
    <property type="entry name" value="NTD_deltaCoV_Nsp15-like"/>
    <property type="match status" value="1"/>
</dbReference>
<feature type="transmembrane region" description="Helical" evidence="54">
    <location>
        <begin position="2894"/>
        <end position="2911"/>
    </location>
</feature>
<feature type="domain" description="RdRp catalytic" evidence="55">
    <location>
        <begin position="4217"/>
        <end position="4378"/>
    </location>
</feature>
<dbReference type="PROSITE" id="PS51653">
    <property type="entry name" value="CV_ZBD"/>
    <property type="match status" value="1"/>
</dbReference>
<evidence type="ECO:0000259" key="63">
    <source>
        <dbReference type="PROSITE" id="PS51949"/>
    </source>
</evidence>
<feature type="region of interest" description="Y1" evidence="51">
    <location>
        <begin position="1636"/>
        <end position="1726"/>
    </location>
</feature>
<organism evidence="76">
    <name type="scientific">Bird deltacoronavirus HKU19</name>
    <dbReference type="NCBI Taxonomy" id="3237952"/>
    <lineage>
        <taxon>Viruses</taxon>
        <taxon>Riboviria</taxon>
        <taxon>Orthornavirae</taxon>
        <taxon>Pisuviricota</taxon>
        <taxon>Pisoniviricetes</taxon>
        <taxon>Nidovirales</taxon>
        <taxon>Cornidovirineae</taxon>
        <taxon>Coronaviridae</taxon>
        <taxon>Orthocoronavirinae</taxon>
        <taxon>Deltacoronavirus</taxon>
    </lineage>
</organism>
<feature type="transmembrane region" description="Helical" evidence="54">
    <location>
        <begin position="1984"/>
        <end position="2006"/>
    </location>
</feature>
<dbReference type="Gene3D" id="3.30.160.820">
    <property type="entry name" value="Nsp15 N-terminal domain-like"/>
    <property type="match status" value="1"/>
</dbReference>
<dbReference type="SUPFAM" id="SSF56672">
    <property type="entry name" value="DNA/RNA polymerases"/>
    <property type="match status" value="1"/>
</dbReference>
<keyword evidence="20 50" id="KW-0255">Endonuclease</keyword>
<dbReference type="PROSITE" id="PS52000">
    <property type="entry name" value="COV_NSP12_IF"/>
    <property type="match status" value="1"/>
</dbReference>
<dbReference type="InterPro" id="IPR009461">
    <property type="entry name" value="NSP16_CoV-like"/>
</dbReference>
<keyword evidence="27" id="KW-0067">ATP-binding</keyword>
<dbReference type="InterPro" id="IPR027352">
    <property type="entry name" value="NSP13_ZBD_CoV-like"/>
</dbReference>
<evidence type="ECO:0000256" key="15">
    <source>
        <dbReference type="ARBA" id="ARBA00022722"/>
    </source>
</evidence>
<dbReference type="CDD" id="cd21657">
    <property type="entry name" value="deltaCoV_Nsp14"/>
    <property type="match status" value="1"/>
</dbReference>
<dbReference type="InterPro" id="IPR014829">
    <property type="entry name" value="NSP8_CoV"/>
</dbReference>
<dbReference type="InterPro" id="IPR044863">
    <property type="entry name" value="NIRAN"/>
</dbReference>
<keyword evidence="8" id="KW-0696">RNA-directed RNA polymerase</keyword>
<dbReference type="PANTHER" id="PTHR43788">
    <property type="entry name" value="DNA2/NAM7 HELICASE FAMILY MEMBER"/>
    <property type="match status" value="1"/>
</dbReference>
<dbReference type="PROSITE" id="PS51992">
    <property type="entry name" value="COV_NSP3_Y"/>
    <property type="match status" value="1"/>
</dbReference>
<dbReference type="Pfam" id="PF05409">
    <property type="entry name" value="Peptidase_C30"/>
    <property type="match status" value="1"/>
</dbReference>
<dbReference type="GO" id="GO:0004482">
    <property type="term" value="F:mRNA 5'-cap (guanine-N7-)-methyltransferase activity"/>
    <property type="evidence" value="ECO:0007669"/>
    <property type="project" value="InterPro"/>
</dbReference>
<dbReference type="Pfam" id="PF13245">
    <property type="entry name" value="AAA_19"/>
    <property type="match status" value="1"/>
</dbReference>
<feature type="transmembrane region" description="Helical" evidence="54">
    <location>
        <begin position="2341"/>
        <end position="2363"/>
    </location>
</feature>
<dbReference type="CDD" id="cd21721">
    <property type="entry name" value="deltaCoV_Nsp13-helicase"/>
    <property type="match status" value="1"/>
</dbReference>
<feature type="region of interest" description="GpppA-binding" evidence="49">
    <location>
        <begin position="5566"/>
        <end position="5580"/>
    </location>
</feature>
<keyword evidence="10 49" id="KW-0489">Methyltransferase</keyword>
<evidence type="ECO:0000256" key="54">
    <source>
        <dbReference type="SAM" id="Phobius"/>
    </source>
</evidence>
<dbReference type="InterPro" id="IPR048673">
    <property type="entry name" value="NSP13_stalk_CoV"/>
</dbReference>
<feature type="transmembrane region" description="Helical" evidence="54">
    <location>
        <begin position="2827"/>
        <end position="2846"/>
    </location>
</feature>
<evidence type="ECO:0000259" key="60">
    <source>
        <dbReference type="PROSITE" id="PS51946"/>
    </source>
</evidence>
<feature type="region of interest" description="ZF2" evidence="51">
    <location>
        <begin position="1686"/>
        <end position="1696"/>
    </location>
</feature>
<evidence type="ECO:0000256" key="35">
    <source>
        <dbReference type="ARBA" id="ARBA00023200"/>
    </source>
</evidence>
<keyword evidence="15 48" id="KW-0540">Nuclease</keyword>
<dbReference type="GO" id="GO:0004843">
    <property type="term" value="F:cysteine-type deubiquitinase activity"/>
    <property type="evidence" value="ECO:0007669"/>
    <property type="project" value="UniProtKB-EC"/>
</dbReference>
<evidence type="ECO:0000256" key="32">
    <source>
        <dbReference type="ARBA" id="ARBA00023050"/>
    </source>
</evidence>
<comment type="function">
    <text evidence="41">Plays a role in viral transcription/replication and prevents the simultaneous activation of host cell dsRNA sensors, such as MDA5/IFIH1, OAS, and PKR. Acts by degrading the 5'-polyuridines generated during replication of the poly(A) region of viral genomic and subgenomic RNAs. Catalyzes a two-step reaction in which a 2'3'-cyclic phosphate (2'3'-cP) is first generated by 2'-O transesterification, which is then hydrolyzed to a 3'-phosphate (3'-P). If not degraded, poly(U) RNA would hybridize with poly(A) RNA tails and activate host dsRNA sensors.</text>
</comment>
<dbReference type="InterPro" id="IPR047566">
    <property type="entry name" value="CoV_NSP3_Y"/>
</dbReference>
<dbReference type="GO" id="GO:0033644">
    <property type="term" value="C:host cell membrane"/>
    <property type="evidence" value="ECO:0007669"/>
    <property type="project" value="UniProtKB-SubCell"/>
</dbReference>
<evidence type="ECO:0000256" key="53">
    <source>
        <dbReference type="SAM" id="MobiDB-lite"/>
    </source>
</evidence>
<feature type="domain" description="RdRp Nsp7 cofactor" evidence="63">
    <location>
        <begin position="3071"/>
        <end position="3153"/>
    </location>
</feature>
<dbReference type="InterPro" id="IPR009003">
    <property type="entry name" value="Peptidase_S1_PA"/>
</dbReference>
<dbReference type="Pfam" id="PF19215">
    <property type="entry name" value="CoV_NSP15_C"/>
    <property type="match status" value="1"/>
</dbReference>
<keyword evidence="23" id="KW-0347">Helicase</keyword>
<comment type="catalytic activity">
    <reaction evidence="43">
        <text>ATP + H2O = ADP + phosphate + H(+)</text>
        <dbReference type="Rhea" id="RHEA:13065"/>
        <dbReference type="ChEBI" id="CHEBI:15377"/>
        <dbReference type="ChEBI" id="CHEBI:15378"/>
        <dbReference type="ChEBI" id="CHEBI:30616"/>
        <dbReference type="ChEBI" id="CHEBI:43474"/>
        <dbReference type="ChEBI" id="CHEBI:456216"/>
        <dbReference type="EC" id="3.6.4.12"/>
    </reaction>
</comment>
<dbReference type="InterPro" id="IPR037227">
    <property type="entry name" value="EndoU-like"/>
</dbReference>
<dbReference type="InterPro" id="IPR043610">
    <property type="entry name" value="NSP6_CoV"/>
</dbReference>
<dbReference type="InterPro" id="IPR032505">
    <property type="entry name" value="CoV_NSP4_C"/>
</dbReference>
<evidence type="ECO:0000259" key="57">
    <source>
        <dbReference type="PROSITE" id="PS51442"/>
    </source>
</evidence>
<dbReference type="Gene3D" id="1.10.1840.10">
    <property type="entry name" value="main proteinase (3clpro) structure, domain 3"/>
    <property type="match status" value="1"/>
</dbReference>
<dbReference type="PROSITE" id="PS51442">
    <property type="entry name" value="M_PRO"/>
    <property type="match status" value="1"/>
</dbReference>
<protein>
    <recommendedName>
        <fullName evidence="52">ORF1ab polyprotein</fullName>
    </recommendedName>
</protein>
<keyword evidence="26 48" id="KW-0269">Exonuclease</keyword>
<evidence type="ECO:0000256" key="44">
    <source>
        <dbReference type="ARBA" id="ARBA00049042"/>
    </source>
</evidence>
<dbReference type="Pfam" id="PF08717">
    <property type="entry name" value="CoV_NSP8"/>
    <property type="match status" value="1"/>
</dbReference>
<dbReference type="SUPFAM" id="SSF143076">
    <property type="entry name" value="Coronavirus NSP8-like"/>
    <property type="match status" value="1"/>
</dbReference>
<dbReference type="PROSITE" id="PS51949">
    <property type="entry name" value="COV_NSP7"/>
    <property type="match status" value="1"/>
</dbReference>
<dbReference type="GO" id="GO:0003968">
    <property type="term" value="F:RNA-directed RNA polymerase activity"/>
    <property type="evidence" value="ECO:0007669"/>
    <property type="project" value="UniProtKB-KW"/>
</dbReference>
<keyword evidence="16 51" id="KW-0479">Metal-binding</keyword>
<dbReference type="CDD" id="cd21512">
    <property type="entry name" value="cv_gamma-delta_Nsp2_IBV-like"/>
    <property type="match status" value="1"/>
</dbReference>
<evidence type="ECO:0000256" key="10">
    <source>
        <dbReference type="ARBA" id="ARBA00022603"/>
    </source>
</evidence>
<dbReference type="InterPro" id="IPR043609">
    <property type="entry name" value="NendoU_nidovirus"/>
</dbReference>
<dbReference type="InterPro" id="IPR046436">
    <property type="entry name" value="NIV_EXON"/>
</dbReference>
<dbReference type="InterPro" id="IPR007094">
    <property type="entry name" value="RNA-dir_pol_PSvirus"/>
</dbReference>
<evidence type="ECO:0000256" key="27">
    <source>
        <dbReference type="ARBA" id="ARBA00022840"/>
    </source>
</evidence>
<dbReference type="InterPro" id="IPR043472">
    <property type="entry name" value="Macro_dom-like"/>
</dbReference>
<feature type="domain" description="ExoN" evidence="67">
    <location>
        <begin position="5233"/>
        <end position="5446"/>
    </location>
</feature>
<dbReference type="CDD" id="cd23530">
    <property type="entry name" value="capping_2-OMTase_deltaCoV_Nsp16"/>
    <property type="match status" value="1"/>
</dbReference>
<dbReference type="InterPro" id="IPR037204">
    <property type="entry name" value="NSP7_sf_CoV"/>
</dbReference>
<dbReference type="InterPro" id="IPR044383">
    <property type="entry name" value="NSP2_IBV-like"/>
</dbReference>
<evidence type="ECO:0000256" key="28">
    <source>
        <dbReference type="ARBA" id="ARBA00022870"/>
    </source>
</evidence>
<dbReference type="InterPro" id="IPR046435">
    <property type="entry name" value="N7_MTase_CoV"/>
</dbReference>
<evidence type="ECO:0000259" key="67">
    <source>
        <dbReference type="PROSITE" id="PS51953"/>
    </source>
</evidence>
<dbReference type="PROSITE" id="PS51154">
    <property type="entry name" value="MACRO"/>
    <property type="match status" value="1"/>
</dbReference>
<dbReference type="InterPro" id="IPR009466">
    <property type="entry name" value="NSP14_CoV"/>
</dbReference>
<dbReference type="InterPro" id="IPR043504">
    <property type="entry name" value="Peptidase_S1_PA_chymotrypsin"/>
</dbReference>
<dbReference type="SUPFAM" id="SSF101816">
    <property type="entry name" value="Replicase NSP9"/>
    <property type="match status" value="1"/>
</dbReference>
<evidence type="ECO:0000256" key="48">
    <source>
        <dbReference type="PROSITE-ProRule" id="PRU01298"/>
    </source>
</evidence>
<name>A0AB39AFJ8_9NIDO</name>
<keyword evidence="14" id="KW-0548">Nucleotidyltransferase</keyword>
<keyword evidence="17" id="KW-0677">Repeat</keyword>
<dbReference type="Pfam" id="PF13087">
    <property type="entry name" value="AAA_12"/>
    <property type="match status" value="1"/>
</dbReference>
<feature type="domain" description="CoV Nsp3 Y" evidence="73">
    <location>
        <begin position="1636"/>
        <end position="1973"/>
    </location>
</feature>
<feature type="domain" description="Macro" evidence="56">
    <location>
        <begin position="899"/>
        <end position="1069"/>
    </location>
</feature>
<feature type="domain" description="Nidovirus-type SAM-dependent 2'-O-MTase" evidence="69">
    <location>
        <begin position="5999"/>
        <end position="6280"/>
    </location>
</feature>
<dbReference type="Gene3D" id="3.30.70.3540">
    <property type="entry name" value="Nsp8 replicase, head domain"/>
    <property type="match status" value="1"/>
</dbReference>
<dbReference type="Pfam" id="PF20631">
    <property type="entry name" value="CoV_NSP13_1B"/>
    <property type="match status" value="1"/>
</dbReference>
<dbReference type="InterPro" id="IPR018995">
    <property type="entry name" value="RNA_synth_NSP10_CoV"/>
</dbReference>
<feature type="active site" evidence="48">
    <location>
        <position position="5351"/>
    </location>
</feature>
<evidence type="ECO:0000256" key="14">
    <source>
        <dbReference type="ARBA" id="ARBA00022695"/>
    </source>
</evidence>
<dbReference type="CDD" id="cd21161">
    <property type="entry name" value="NendoU_cv_Nsp15-like"/>
    <property type="match status" value="1"/>
</dbReference>
<dbReference type="InterPro" id="IPR044331">
    <property type="entry name" value="NSP15_N_deltaCoV"/>
</dbReference>
<evidence type="ECO:0000259" key="68">
    <source>
        <dbReference type="PROSITE" id="PS51954"/>
    </source>
</evidence>
<dbReference type="GO" id="GO:0006508">
    <property type="term" value="P:proteolysis"/>
    <property type="evidence" value="ECO:0007669"/>
    <property type="project" value="UniProtKB-KW"/>
</dbReference>
<feature type="domain" description="(+)RNA virus helicase C-terminal" evidence="59">
    <location>
        <begin position="4784"/>
        <end position="5141"/>
    </location>
</feature>
<dbReference type="PROSITE" id="PS51955">
    <property type="entry name" value="NIV_2_O_MTASE"/>
    <property type="match status" value="1"/>
</dbReference>
<accession>A0AB39AFJ8</accession>
<dbReference type="InterPro" id="IPR043502">
    <property type="entry name" value="DNA/RNA_pol_sf"/>
</dbReference>
<dbReference type="GO" id="GO:0003724">
    <property type="term" value="F:RNA helicase activity"/>
    <property type="evidence" value="ECO:0007669"/>
    <property type="project" value="UniProtKB-EC"/>
</dbReference>